<feature type="domain" description="GIT Spa2 homology (SHD)" evidence="3">
    <location>
        <begin position="145"/>
        <end position="175"/>
    </location>
</feature>
<evidence type="ECO:0000313" key="4">
    <source>
        <dbReference type="EMBL" id="KAL1582070.1"/>
    </source>
</evidence>
<evidence type="ECO:0000259" key="3">
    <source>
        <dbReference type="SMART" id="SM00555"/>
    </source>
</evidence>
<feature type="compositionally biased region" description="Polar residues" evidence="2">
    <location>
        <begin position="311"/>
        <end position="323"/>
    </location>
</feature>
<feature type="domain" description="GIT Spa2 homology (SHD)" evidence="3">
    <location>
        <begin position="199"/>
        <end position="229"/>
    </location>
</feature>
<proteinExistence type="predicted"/>
<feature type="coiled-coil region" evidence="1">
    <location>
        <begin position="536"/>
        <end position="563"/>
    </location>
</feature>
<dbReference type="InterPro" id="IPR013724">
    <property type="entry name" value="GIT_SHD"/>
</dbReference>
<sequence>MNRTNGPISPLSMNSTESGFVSRYGNPDGASPPAGTPNEPPYNAGPFPGSRPPTSGPASPPGSQHPSGSTDMSRPSANSSVSGQRPPSSASSLGGRSDGRAPPHTGRPMFRPEHEASLNRHYVMLRQYLASSLRDEKGNIRPNRARDKLLRLSVTQFMELSTDVFDELMRREDERLQRVKDVPRFLLPKTTFHPKRNQARQKLSTLPLDRFRQLATDVFYELERRVPRFATGESSRPPSSASSVGGRRPSQPGMRAPPMPSYRGPPPMGDRPPMSPGFGPNGPGPRRPSGPPRAPSEISESNSLGRPLPKTFQSNTIVPNKSTMVEDDDDEEEEAGSTRFSQAPGSVTSSEQNRQTIKTQAAELSRLREELSEQVTVVGERSQWEALRNEIEQKARDAELLRESMQEEIDTLRREKEENQQAQAEHDQDLADIRTRLDNMRTENENLHAQNEDMQAQMQNHQAELRQLREESHNRGSMGSEESDRRIQALEEQLATQEKLTNEVREEATLYLHEMRDLSRQTDSAIEQEDKLSAQVTKLTREIDIWRDRYAKAKAQNKALRASTLGLGLTSVDMGTLSRTNGTSSFLSQDGLVSDIHITRFQLSVDELLKSARAPASSHDPLLESTKQLVLAVSAISAAIGTDGYPTPSPSPSSAPAPAPSVAKLKARVTGTANSLITATKQHAAAEGLSPVALLDAAASNLTAAVVELVKAVGVRPSSAAELQDASADLDSIYSPDPAYPSPRDGAEGESPPVQPLSIGGGAGAGQKKANGWFGWGKGTSVEGSPVGELRGGEGEGVGEYDPYR</sequence>
<reference evidence="4 5" key="1">
    <citation type="journal article" date="2020" name="Microbiol. Resour. Announc.">
        <title>Draft Genome Sequence of a Cladosporium Species Isolated from the Mesophotic Ascidian Didemnum maculosum.</title>
        <authorList>
            <person name="Gioti A."/>
            <person name="Siaperas R."/>
            <person name="Nikolaivits E."/>
            <person name="Le Goff G."/>
            <person name="Ouazzani J."/>
            <person name="Kotoulas G."/>
            <person name="Topakas E."/>
        </authorList>
    </citation>
    <scope>NUCLEOTIDE SEQUENCE [LARGE SCALE GENOMIC DNA]</scope>
    <source>
        <strain evidence="4 5">TM138-S3</strain>
    </source>
</reference>
<dbReference type="Pfam" id="PF08518">
    <property type="entry name" value="GIT_SHD"/>
    <property type="match status" value="2"/>
</dbReference>
<dbReference type="AlphaFoldDB" id="A0AB34KFF4"/>
<feature type="compositionally biased region" description="Low complexity" evidence="2">
    <location>
        <begin position="232"/>
        <end position="250"/>
    </location>
</feature>
<comment type="caution">
    <text evidence="4">The sequence shown here is derived from an EMBL/GenBank/DDBJ whole genome shotgun (WGS) entry which is preliminary data.</text>
</comment>
<dbReference type="GO" id="GO:1902716">
    <property type="term" value="C:cell cortex of growing cell tip"/>
    <property type="evidence" value="ECO:0007669"/>
    <property type="project" value="TreeGrafter"/>
</dbReference>
<feature type="compositionally biased region" description="Acidic residues" evidence="2">
    <location>
        <begin position="325"/>
        <end position="335"/>
    </location>
</feature>
<feature type="region of interest" description="Disordered" evidence="2">
    <location>
        <begin position="727"/>
        <end position="805"/>
    </location>
</feature>
<dbReference type="RefSeq" id="XP_069225177.1">
    <property type="nucleotide sequence ID" value="XM_069377852.1"/>
</dbReference>
<dbReference type="GO" id="GO:0005078">
    <property type="term" value="F:MAP-kinase scaffold activity"/>
    <property type="evidence" value="ECO:0007669"/>
    <property type="project" value="TreeGrafter"/>
</dbReference>
<organism evidence="4 5">
    <name type="scientific">Cladosporium halotolerans</name>
    <dbReference type="NCBI Taxonomy" id="1052096"/>
    <lineage>
        <taxon>Eukaryota</taxon>
        <taxon>Fungi</taxon>
        <taxon>Dikarya</taxon>
        <taxon>Ascomycota</taxon>
        <taxon>Pezizomycotina</taxon>
        <taxon>Dothideomycetes</taxon>
        <taxon>Dothideomycetidae</taxon>
        <taxon>Cladosporiales</taxon>
        <taxon>Cladosporiaceae</taxon>
        <taxon>Cladosporium</taxon>
    </lineage>
</organism>
<evidence type="ECO:0000256" key="1">
    <source>
        <dbReference type="SAM" id="Coils"/>
    </source>
</evidence>
<keyword evidence="1" id="KW-0175">Coiled coil</keyword>
<evidence type="ECO:0000256" key="2">
    <source>
        <dbReference type="SAM" id="MobiDB-lite"/>
    </source>
</evidence>
<feature type="compositionally biased region" description="Polar residues" evidence="2">
    <location>
        <begin position="338"/>
        <end position="358"/>
    </location>
</feature>
<gene>
    <name evidence="4" type="ORF">WHR41_09248</name>
</gene>
<name>A0AB34KFF4_9PEZI</name>
<accession>A0AB34KFF4</accession>
<feature type="region of interest" description="Disordered" evidence="2">
    <location>
        <begin position="1"/>
        <end position="111"/>
    </location>
</feature>
<feature type="compositionally biased region" description="Pro residues" evidence="2">
    <location>
        <begin position="255"/>
        <end position="275"/>
    </location>
</feature>
<evidence type="ECO:0000313" key="5">
    <source>
        <dbReference type="Proteomes" id="UP000803884"/>
    </source>
</evidence>
<dbReference type="PANTHER" id="PTHR21601">
    <property type="entry name" value="SPA2 PROTEIN"/>
    <property type="match status" value="1"/>
</dbReference>
<protein>
    <recommendedName>
        <fullName evidence="3">GIT Spa2 homology (SHD) domain-containing protein</fullName>
    </recommendedName>
</protein>
<dbReference type="SMART" id="SM00555">
    <property type="entry name" value="GIT"/>
    <property type="match status" value="2"/>
</dbReference>
<keyword evidence="5" id="KW-1185">Reference proteome</keyword>
<dbReference type="GO" id="GO:0005826">
    <property type="term" value="C:actomyosin contractile ring"/>
    <property type="evidence" value="ECO:0007669"/>
    <property type="project" value="TreeGrafter"/>
</dbReference>
<feature type="compositionally biased region" description="Pro residues" evidence="2">
    <location>
        <begin position="282"/>
        <end position="294"/>
    </location>
</feature>
<dbReference type="Pfam" id="PF23742">
    <property type="entry name" value="VBS_C3G9"/>
    <property type="match status" value="1"/>
</dbReference>
<dbReference type="EMBL" id="JAAQHG020000071">
    <property type="protein sequence ID" value="KAL1582070.1"/>
    <property type="molecule type" value="Genomic_DNA"/>
</dbReference>
<dbReference type="Proteomes" id="UP000803884">
    <property type="component" value="Unassembled WGS sequence"/>
</dbReference>
<feature type="region of interest" description="Disordered" evidence="2">
    <location>
        <begin position="230"/>
        <end position="358"/>
    </location>
</feature>
<feature type="compositionally biased region" description="Polar residues" evidence="2">
    <location>
        <begin position="1"/>
        <end position="19"/>
    </location>
</feature>
<feature type="compositionally biased region" description="Polar residues" evidence="2">
    <location>
        <begin position="64"/>
        <end position="94"/>
    </location>
</feature>
<dbReference type="InterPro" id="IPR039892">
    <property type="entry name" value="Spa2/Sph1"/>
</dbReference>
<dbReference type="InterPro" id="IPR056439">
    <property type="entry name" value="VBS_C3G9"/>
</dbReference>
<dbReference type="PANTHER" id="PTHR21601:SF0">
    <property type="entry name" value="PROTEIN SPA2-RELATED"/>
    <property type="match status" value="1"/>
</dbReference>
<feature type="compositionally biased region" description="Pro residues" evidence="2">
    <location>
        <begin position="49"/>
        <end position="60"/>
    </location>
</feature>
<dbReference type="GeneID" id="96010690"/>